<dbReference type="SUPFAM" id="SSF48452">
    <property type="entry name" value="TPR-like"/>
    <property type="match status" value="1"/>
</dbReference>
<name>A0A7S7LC38_9BACI</name>
<dbReference type="RefSeq" id="WP_083388568.1">
    <property type="nucleotide sequence ID" value="NZ_CP063356.2"/>
</dbReference>
<reference evidence="1 2" key="2">
    <citation type="journal article" date="2019" name="Int. J. Syst. Evol. Microbiol.">
        <title>Anaerobacillus isosaccharinicus sp. nov., an alkaliphilic bacterium which degrades isosaccharinic acid.</title>
        <authorList>
            <person name="Bassil N.M."/>
            <person name="Lloyd J.R."/>
        </authorList>
    </citation>
    <scope>NUCLEOTIDE SEQUENCE [LARGE SCALE GENOMIC DNA]</scope>
    <source>
        <strain evidence="1 2">NB2006</strain>
    </source>
</reference>
<proteinExistence type="predicted"/>
<keyword evidence="2" id="KW-1185">Reference proteome</keyword>
<reference evidence="1 2" key="1">
    <citation type="journal article" date="2017" name="Genome Announc.">
        <title>Draft Genome Sequences of Four Alkaliphilic Bacteria Belonging to the Anaerobacillus Genus.</title>
        <authorList>
            <person name="Bassil N.M."/>
            <person name="Lloyd J.R."/>
        </authorList>
    </citation>
    <scope>NUCLEOTIDE SEQUENCE [LARGE SCALE GENOMIC DNA]</scope>
    <source>
        <strain evidence="1 2">NB2006</strain>
    </source>
</reference>
<accession>A0A7S7LC38</accession>
<evidence type="ECO:0008006" key="3">
    <source>
        <dbReference type="Google" id="ProtNLM"/>
    </source>
</evidence>
<evidence type="ECO:0000313" key="1">
    <source>
        <dbReference type="EMBL" id="QOY38334.1"/>
    </source>
</evidence>
<dbReference type="InterPro" id="IPR011990">
    <property type="entry name" value="TPR-like_helical_dom_sf"/>
</dbReference>
<dbReference type="AlphaFoldDB" id="A0A7S7LC38"/>
<sequence>MLYGANASRFHWGFVGTPLNFARGEWQIARVYALLGRSEPALYHAEKSLALCIKNELGDFDLGFAYEAMARAYAVQENKIEFDKHMQLAKQTAKKVTIEDNQKWLLKNIETVQTNTIPVF</sequence>
<dbReference type="Proteomes" id="UP000180175">
    <property type="component" value="Chromosome"/>
</dbReference>
<protein>
    <recommendedName>
        <fullName evidence="3">MalT-like TPR region domain-containing protein</fullName>
    </recommendedName>
</protein>
<dbReference type="EMBL" id="CP063356">
    <property type="protein sequence ID" value="QOY38334.1"/>
    <property type="molecule type" value="Genomic_DNA"/>
</dbReference>
<dbReference type="OrthoDB" id="1952168at2"/>
<organism evidence="1 2">
    <name type="scientific">Anaerobacillus isosaccharinicus</name>
    <dbReference type="NCBI Taxonomy" id="1532552"/>
    <lineage>
        <taxon>Bacteria</taxon>
        <taxon>Bacillati</taxon>
        <taxon>Bacillota</taxon>
        <taxon>Bacilli</taxon>
        <taxon>Bacillales</taxon>
        <taxon>Bacillaceae</taxon>
        <taxon>Anaerobacillus</taxon>
    </lineage>
</organism>
<evidence type="ECO:0000313" key="2">
    <source>
        <dbReference type="Proteomes" id="UP000180175"/>
    </source>
</evidence>
<dbReference type="KEGG" id="aia:AWH56_012845"/>
<gene>
    <name evidence="1" type="ORF">AWH56_012845</name>
</gene>